<feature type="domain" description="LRRK2 beta-propeller" evidence="7">
    <location>
        <begin position="81"/>
        <end position="330"/>
    </location>
</feature>
<comment type="caution">
    <text evidence="8">The sequence shown here is derived from an EMBL/GenBank/DDBJ whole genome shotgun (WGS) entry which is preliminary data.</text>
</comment>
<protein>
    <recommendedName>
        <fullName evidence="5">Pre-rRNA-processing protein IPI3</fullName>
    </recommendedName>
</protein>
<feature type="repeat" description="WD" evidence="4">
    <location>
        <begin position="167"/>
        <end position="211"/>
    </location>
</feature>
<keyword evidence="2 4" id="KW-0853">WD repeat</keyword>
<dbReference type="Proteomes" id="UP000007148">
    <property type="component" value="Unassembled WGS sequence"/>
</dbReference>
<sequence length="477" mass="51171">MNELLVAAADSVGLYNIQTGGAPVAAFGIPPAAQNATALVPTKNNQGGLVFSAAASKPLLHVYSFQKNQPLHNFVVPEKLSCLDIDTNATWCVAGSASGRIYVWEVASGALFKSFAAHYRAVTVIRFHSDGETFVTGSEDSSISIWSISRIVDYEQENQVPTPLLTLSDHTLPITSIRLGFGTLSSARIFSSSLDSTVKVWSIDAHTSADSAGPSSTLLATFGFSVSIIDIAIDPLERFFFAATSKDNGEIFVTRMYTDNQDVPHRSLLTGGIGETHAVSSSNAKSITAGSKVSTLALTTTSQLLIGTHSGLIHVYDTLSLQLLRTISTSQSPSPTPVTFLTTVPKPIDLIGHVQLYMDHQNQGESMSVRPVMPFGRVREVKGAGREVSLILPPRPNLFDVSYDPAQDAAYFSAQATLTAADKSKTADSQARIESLELQVQQLTAKLNQAKAINDAIWEKMVDRVAQQNKATQPTSL</sequence>
<dbReference type="PANTHER" id="PTHR18763">
    <property type="entry name" value="WD-REPEAT PROTEIN 18"/>
    <property type="match status" value="1"/>
</dbReference>
<dbReference type="PROSITE" id="PS50294">
    <property type="entry name" value="WD_REPEATS_REGION"/>
    <property type="match status" value="1"/>
</dbReference>
<dbReference type="Gene3D" id="2.130.10.10">
    <property type="entry name" value="YVTN repeat-like/Quinoprotein amine dehydrogenase"/>
    <property type="match status" value="2"/>
</dbReference>
<evidence type="ECO:0000256" key="3">
    <source>
        <dbReference type="ARBA" id="ARBA00022737"/>
    </source>
</evidence>
<dbReference type="eggNOG" id="KOG0646">
    <property type="taxonomic scope" value="Eukaryota"/>
</dbReference>
<evidence type="ECO:0000256" key="5">
    <source>
        <dbReference type="RuleBase" id="RU369067"/>
    </source>
</evidence>
<evidence type="ECO:0000256" key="6">
    <source>
        <dbReference type="SAM" id="Coils"/>
    </source>
</evidence>
<dbReference type="STRING" id="1109443.G4TBQ6"/>
<organism evidence="8 9">
    <name type="scientific">Serendipita indica (strain DSM 11827)</name>
    <name type="common">Root endophyte fungus</name>
    <name type="synonym">Piriformospora indica</name>
    <dbReference type="NCBI Taxonomy" id="1109443"/>
    <lineage>
        <taxon>Eukaryota</taxon>
        <taxon>Fungi</taxon>
        <taxon>Dikarya</taxon>
        <taxon>Basidiomycota</taxon>
        <taxon>Agaricomycotina</taxon>
        <taxon>Agaricomycetes</taxon>
        <taxon>Sebacinales</taxon>
        <taxon>Serendipitaceae</taxon>
        <taxon>Serendipita</taxon>
    </lineage>
</organism>
<name>G4TBQ6_SERID</name>
<keyword evidence="5" id="KW-0698">rRNA processing</keyword>
<reference evidence="8 9" key="1">
    <citation type="journal article" date="2011" name="PLoS Pathog.">
        <title>Endophytic Life Strategies Decoded by Genome and Transcriptome Analyses of the Mutualistic Root Symbiont Piriformospora indica.</title>
        <authorList>
            <person name="Zuccaro A."/>
            <person name="Lahrmann U."/>
            <person name="Guldener U."/>
            <person name="Langen G."/>
            <person name="Pfiffi S."/>
            <person name="Biedenkopf D."/>
            <person name="Wong P."/>
            <person name="Samans B."/>
            <person name="Grimm C."/>
            <person name="Basiewicz M."/>
            <person name="Murat C."/>
            <person name="Martin F."/>
            <person name="Kogel K.H."/>
        </authorList>
    </citation>
    <scope>NUCLEOTIDE SEQUENCE [LARGE SCALE GENOMIC DNA]</scope>
    <source>
        <strain evidence="8 9">DSM 11827</strain>
    </source>
</reference>
<dbReference type="SUPFAM" id="SSF50978">
    <property type="entry name" value="WD40 repeat-like"/>
    <property type="match status" value="1"/>
</dbReference>
<keyword evidence="5" id="KW-0539">Nucleus</keyword>
<dbReference type="Pfam" id="PF23748">
    <property type="entry name" value="Beta-prop_LRRK2"/>
    <property type="match status" value="1"/>
</dbReference>
<dbReference type="OMA" id="AINDEMW"/>
<keyword evidence="3" id="KW-0677">Repeat</keyword>
<keyword evidence="9" id="KW-1185">Reference proteome</keyword>
<dbReference type="HOGENOM" id="CLU_029749_4_0_1"/>
<dbReference type="GO" id="GO:0005656">
    <property type="term" value="C:nuclear pre-replicative complex"/>
    <property type="evidence" value="ECO:0007669"/>
    <property type="project" value="TreeGrafter"/>
</dbReference>
<dbReference type="GO" id="GO:0006364">
    <property type="term" value="P:rRNA processing"/>
    <property type="evidence" value="ECO:0007669"/>
    <property type="project" value="UniProtKB-UniRule"/>
</dbReference>
<comment type="subunit">
    <text evidence="5">Component of the RIX1 complex, composed of IPI1, RIX1/IPI2 and IPI3 in a 1:2:2 stoichiometry. The complex interacts (via RIX1) with MDN1 (via its hexameric AAA ATPase ring) and the pre-60S ribosome particles.</text>
</comment>
<proteinExistence type="inferred from homology"/>
<comment type="similarity">
    <text evidence="1 5">Belongs to the WD repeat IPI3/WDR18 family.</text>
</comment>
<dbReference type="FunCoup" id="G4TBQ6">
    <property type="interactions" value="310"/>
</dbReference>
<dbReference type="InterPro" id="IPR015943">
    <property type="entry name" value="WD40/YVTN_repeat-like_dom_sf"/>
</dbReference>
<evidence type="ECO:0000256" key="1">
    <source>
        <dbReference type="ARBA" id="ARBA00010143"/>
    </source>
</evidence>
<evidence type="ECO:0000256" key="2">
    <source>
        <dbReference type="ARBA" id="ARBA00022574"/>
    </source>
</evidence>
<evidence type="ECO:0000259" key="7">
    <source>
        <dbReference type="Pfam" id="PF23748"/>
    </source>
</evidence>
<dbReference type="GO" id="GO:0120330">
    <property type="term" value="C:rixosome complex"/>
    <property type="evidence" value="ECO:0007669"/>
    <property type="project" value="UniProtKB-UniRule"/>
</dbReference>
<dbReference type="InParanoid" id="G4TBQ6"/>
<evidence type="ECO:0000313" key="9">
    <source>
        <dbReference type="Proteomes" id="UP000007148"/>
    </source>
</evidence>
<comment type="subcellular location">
    <subcellularLocation>
        <location evidence="5">Nucleus</location>
    </subcellularLocation>
</comment>
<feature type="coiled-coil region" evidence="6">
    <location>
        <begin position="426"/>
        <end position="453"/>
    </location>
</feature>
<evidence type="ECO:0000313" key="8">
    <source>
        <dbReference type="EMBL" id="CCA68749.1"/>
    </source>
</evidence>
<dbReference type="AlphaFoldDB" id="G4TBQ6"/>
<keyword evidence="6" id="KW-0175">Coiled coil</keyword>
<gene>
    <name evidence="8" type="ORF">PIIN_02612</name>
</gene>
<dbReference type="InterPro" id="IPR001680">
    <property type="entry name" value="WD40_rpt"/>
</dbReference>
<dbReference type="InterPro" id="IPR045227">
    <property type="entry name" value="WDR18/Ipi3/RID3"/>
</dbReference>
<dbReference type="SMART" id="SM00320">
    <property type="entry name" value="WD40"/>
    <property type="match status" value="4"/>
</dbReference>
<dbReference type="EMBL" id="CAFZ01000039">
    <property type="protein sequence ID" value="CCA68749.1"/>
    <property type="molecule type" value="Genomic_DNA"/>
</dbReference>
<dbReference type="OrthoDB" id="756370at2759"/>
<dbReference type="InterPro" id="IPR036322">
    <property type="entry name" value="WD40_repeat_dom_sf"/>
</dbReference>
<accession>G4TBQ6</accession>
<comment type="function">
    <text evidence="5">Component of the RIX1 complex required for processing of ITS2 sequences from 35S pre-rRNA.</text>
</comment>
<dbReference type="GO" id="GO:0006261">
    <property type="term" value="P:DNA-templated DNA replication"/>
    <property type="evidence" value="ECO:0007669"/>
    <property type="project" value="TreeGrafter"/>
</dbReference>
<dbReference type="PANTHER" id="PTHR18763:SF0">
    <property type="entry name" value="WD REPEAT-CONTAINING PROTEIN 18"/>
    <property type="match status" value="1"/>
</dbReference>
<evidence type="ECO:0000256" key="4">
    <source>
        <dbReference type="PROSITE-ProRule" id="PRU00221"/>
    </source>
</evidence>
<dbReference type="InterPro" id="IPR056602">
    <property type="entry name" value="Beta-prop_LRRK2"/>
</dbReference>
<feature type="repeat" description="WD" evidence="4">
    <location>
        <begin position="115"/>
        <end position="149"/>
    </location>
</feature>
<dbReference type="PROSITE" id="PS50082">
    <property type="entry name" value="WD_REPEATS_2"/>
    <property type="match status" value="2"/>
</dbReference>